<evidence type="ECO:0000256" key="1">
    <source>
        <dbReference type="SAM" id="MobiDB-lite"/>
    </source>
</evidence>
<dbReference type="Gene3D" id="3.40.50.1460">
    <property type="match status" value="1"/>
</dbReference>
<reference evidence="2" key="1">
    <citation type="submission" date="2023-11" db="EMBL/GenBank/DDBJ databases">
        <title>Genome assemblies of two species of porcelain crab, Petrolisthes cinctipes and Petrolisthes manimaculis (Anomura: Porcellanidae).</title>
        <authorList>
            <person name="Angst P."/>
        </authorList>
    </citation>
    <scope>NUCLEOTIDE SEQUENCE</scope>
    <source>
        <strain evidence="2">PB745_02</strain>
        <tissue evidence="2">Gill</tissue>
    </source>
</reference>
<keyword evidence="3" id="KW-1185">Reference proteome</keyword>
<gene>
    <name evidence="2" type="ORF">Pmani_025109</name>
</gene>
<sequence>MVGSAPTTQHHHHHYTSTHPTQPQITFIAVVALCGGCGETAVVGARDQGDEGQLWAILVAGSTGWFNYRHQVTR</sequence>
<evidence type="ECO:0000313" key="2">
    <source>
        <dbReference type="EMBL" id="KAK4302822.1"/>
    </source>
</evidence>
<accession>A0AAE1TYN3</accession>
<proteinExistence type="predicted"/>
<dbReference type="EMBL" id="JAWZYT010002660">
    <property type="protein sequence ID" value="KAK4302822.1"/>
    <property type="molecule type" value="Genomic_DNA"/>
</dbReference>
<organism evidence="2 3">
    <name type="scientific">Petrolisthes manimaculis</name>
    <dbReference type="NCBI Taxonomy" id="1843537"/>
    <lineage>
        <taxon>Eukaryota</taxon>
        <taxon>Metazoa</taxon>
        <taxon>Ecdysozoa</taxon>
        <taxon>Arthropoda</taxon>
        <taxon>Crustacea</taxon>
        <taxon>Multicrustacea</taxon>
        <taxon>Malacostraca</taxon>
        <taxon>Eumalacostraca</taxon>
        <taxon>Eucarida</taxon>
        <taxon>Decapoda</taxon>
        <taxon>Pleocyemata</taxon>
        <taxon>Anomura</taxon>
        <taxon>Galatheoidea</taxon>
        <taxon>Porcellanidae</taxon>
        <taxon>Petrolisthes</taxon>
    </lineage>
</organism>
<feature type="region of interest" description="Disordered" evidence="1">
    <location>
        <begin position="1"/>
        <end position="20"/>
    </location>
</feature>
<dbReference type="AlphaFoldDB" id="A0AAE1TYN3"/>
<protein>
    <submittedName>
        <fullName evidence="2">Uncharacterized protein</fullName>
    </submittedName>
</protein>
<name>A0AAE1TYN3_9EUCA</name>
<evidence type="ECO:0000313" key="3">
    <source>
        <dbReference type="Proteomes" id="UP001292094"/>
    </source>
</evidence>
<dbReference type="Proteomes" id="UP001292094">
    <property type="component" value="Unassembled WGS sequence"/>
</dbReference>
<comment type="caution">
    <text evidence="2">The sequence shown here is derived from an EMBL/GenBank/DDBJ whole genome shotgun (WGS) entry which is preliminary data.</text>
</comment>